<organism evidence="1 2">
    <name type="scientific">Passalora fulva</name>
    <name type="common">Tomato leaf mold</name>
    <name type="synonym">Cladosporium fulvum</name>
    <dbReference type="NCBI Taxonomy" id="5499"/>
    <lineage>
        <taxon>Eukaryota</taxon>
        <taxon>Fungi</taxon>
        <taxon>Dikarya</taxon>
        <taxon>Ascomycota</taxon>
        <taxon>Pezizomycotina</taxon>
        <taxon>Dothideomycetes</taxon>
        <taxon>Dothideomycetidae</taxon>
        <taxon>Mycosphaerellales</taxon>
        <taxon>Mycosphaerellaceae</taxon>
        <taxon>Fulvia</taxon>
    </lineage>
</organism>
<evidence type="ECO:0000313" key="1">
    <source>
        <dbReference type="EMBL" id="UJO18022.1"/>
    </source>
</evidence>
<dbReference type="RefSeq" id="XP_047762388.1">
    <property type="nucleotide sequence ID" value="XM_047905356.1"/>
</dbReference>
<dbReference type="AlphaFoldDB" id="A0A9Q8LIC2"/>
<reference evidence="1" key="1">
    <citation type="submission" date="2021-12" db="EMBL/GenBank/DDBJ databases">
        <authorList>
            <person name="Zaccaron A."/>
            <person name="Stergiopoulos I."/>
        </authorList>
    </citation>
    <scope>NUCLEOTIDE SEQUENCE</scope>
    <source>
        <strain evidence="1">Race5_Kim</strain>
    </source>
</reference>
<accession>A0A9Q8LIC2</accession>
<name>A0A9Q8LIC2_PASFU</name>
<dbReference type="GeneID" id="71986086"/>
<evidence type="ECO:0000313" key="2">
    <source>
        <dbReference type="Proteomes" id="UP000756132"/>
    </source>
</evidence>
<dbReference type="KEGG" id="ffu:CLAFUR5_06208"/>
<gene>
    <name evidence="1" type="ORF">CLAFUR5_06208</name>
</gene>
<proteinExistence type="predicted"/>
<keyword evidence="2" id="KW-1185">Reference proteome</keyword>
<protein>
    <submittedName>
        <fullName evidence="1">Uncharacterized protein</fullName>
    </submittedName>
</protein>
<dbReference type="Proteomes" id="UP000756132">
    <property type="component" value="Chromosome 5"/>
</dbReference>
<dbReference type="EMBL" id="CP090167">
    <property type="protein sequence ID" value="UJO18022.1"/>
    <property type="molecule type" value="Genomic_DNA"/>
</dbReference>
<reference evidence="1" key="2">
    <citation type="journal article" date="2022" name="Microb. Genom.">
        <title>A chromosome-scale genome assembly of the tomato pathogen Cladosporium fulvum reveals a compartmentalized genome architecture and the presence of a dispensable chromosome.</title>
        <authorList>
            <person name="Zaccaron A.Z."/>
            <person name="Chen L.H."/>
            <person name="Samaras A."/>
            <person name="Stergiopoulos I."/>
        </authorList>
    </citation>
    <scope>NUCLEOTIDE SEQUENCE</scope>
    <source>
        <strain evidence="1">Race5_Kim</strain>
    </source>
</reference>
<sequence>MLGHKLEGNPKTCPNCPHGRLLYDEQAVIKEIIYPDAAGPLPQNTRSYTPASSLNTINVLSRFASPRYISGCLDEEDSGVFSENELTPSSSEATTPSTEEFLVLLSRIGQIFVEEPDGTL</sequence>